<reference evidence="2" key="1">
    <citation type="submission" date="2019-01" db="EMBL/GenBank/DDBJ databases">
        <title>Cytophagaceae bacterium strain CAR-16.</title>
        <authorList>
            <person name="Chen W.-M."/>
        </authorList>
    </citation>
    <scope>NUCLEOTIDE SEQUENCE [LARGE SCALE GENOMIC DNA]</scope>
    <source>
        <strain evidence="2">WWJ-16</strain>
    </source>
</reference>
<evidence type="ECO:0000313" key="1">
    <source>
        <dbReference type="EMBL" id="RXR21710.1"/>
    </source>
</evidence>
<keyword evidence="2" id="KW-1185">Reference proteome</keyword>
<keyword evidence="1" id="KW-0645">Protease</keyword>
<dbReference type="Proteomes" id="UP000289857">
    <property type="component" value="Unassembled WGS sequence"/>
</dbReference>
<dbReference type="AlphaFoldDB" id="A0A4V1N2H0"/>
<keyword evidence="1" id="KW-0378">Hydrolase</keyword>
<gene>
    <name evidence="1" type="ORF">EQG61_11240</name>
</gene>
<comment type="caution">
    <text evidence="1">The sequence shown here is derived from an EMBL/GenBank/DDBJ whole genome shotgun (WGS) entry which is preliminary data.</text>
</comment>
<accession>A0A4V1N2H0</accession>
<proteinExistence type="predicted"/>
<sequence length="899" mass="105325">MNVYQELTFVNTTKQPLTTIYLNDWNNAYSDRSTPLADRFADEFVRSFHVATEKERGQTHTLTVIDDKKSLLDWNRPANHPDIVAIKLSEPLAAGASVHLDLSYFLKLPDKKFTGYGFNDAGELFLKQWLLHPVMQQNGTFLLYSNLNIDDAANAPMTVDLRIRPQGYTAISDLEQLSYSDTEYEFRGKNRLQIHLYLTKEREYLSFNNEKLEITTNLNDRRINDIQKALLVEKIQNFVTAHLGESPIGKITVTQSDYEVNPFYGLNQLPNFIRPFPDDFVYELKFLKTYLYNRLKTTLQLDPRKDNWLFDAIQVYLMMEYIDEHYPDAKMMGALGKIKLLKGYKILSLDFNEQYSYFYMLMARKNLDQPLGDSKDKLLKFNEKIASKYRAGLSFKYLAEFLGKSSLDQSIAAFVTEAQQRPVTASDFQQILERNVGQPLDWFFKTIIQSREIIDYKFEDVQKTKDSVSFRLMNRTQVSVPIPVYGIKKKEVVFKQWITPIGKDSLYTLPRKDADKIVLNYENLVPEYNQRNNWKSLKPFIISNRPIKLRLFRDLEDPYFNQIMYMPVFGYNYYDGVILGMSLNNKTVLDKPFIIEAIPSYSTTSSSLSGSFNVMFNNYIREGRLYSLRYGIGGSHFRYAPDATYEKLTPFVNIRIREKNFRENHMMYLNARQVYVNRQPSNYVVTTGANNYSVFNLRFTDANSTITKTFTYSSDWQFSSQFIKTSGELVYRQLFQNNRQLNIRFYGGVFLNNKDTRDYYSFALERPTDYMFDYSFLGRSENTGFFRQQYITAEGGFKSRFTEQLANHWLVSTNISGSIWNWIEAYADFGMLKDKGENPEFKMDSGIRLNLVTDYFELYFPVYSSNGWDIGQKNYGERIRFVITINPKSLLGLFTRKWF</sequence>
<dbReference type="Gene3D" id="1.10.390.10">
    <property type="entry name" value="Neutral Protease Domain 2"/>
    <property type="match status" value="1"/>
</dbReference>
<keyword evidence="1" id="KW-0031">Aminopeptidase</keyword>
<protein>
    <submittedName>
        <fullName evidence="1">Aminopeptidase</fullName>
    </submittedName>
</protein>
<name>A0A4V1N2H0_9FLAO</name>
<dbReference type="GO" id="GO:0004177">
    <property type="term" value="F:aminopeptidase activity"/>
    <property type="evidence" value="ECO:0007669"/>
    <property type="project" value="UniProtKB-KW"/>
</dbReference>
<evidence type="ECO:0000313" key="2">
    <source>
        <dbReference type="Proteomes" id="UP000289857"/>
    </source>
</evidence>
<organism evidence="1 2">
    <name type="scientific">Flavobacterium stagni</name>
    <dbReference type="NCBI Taxonomy" id="2506421"/>
    <lineage>
        <taxon>Bacteria</taxon>
        <taxon>Pseudomonadati</taxon>
        <taxon>Bacteroidota</taxon>
        <taxon>Flavobacteriia</taxon>
        <taxon>Flavobacteriales</taxon>
        <taxon>Flavobacteriaceae</taxon>
        <taxon>Flavobacterium</taxon>
    </lineage>
</organism>
<dbReference type="OrthoDB" id="9813075at2"/>
<dbReference type="EMBL" id="SBKN01000007">
    <property type="protein sequence ID" value="RXR21710.1"/>
    <property type="molecule type" value="Genomic_DNA"/>
</dbReference>
<dbReference type="InterPro" id="IPR027268">
    <property type="entry name" value="Peptidase_M4/M1_CTD_sf"/>
</dbReference>